<feature type="non-terminal residue" evidence="2">
    <location>
        <position position="279"/>
    </location>
</feature>
<feature type="compositionally biased region" description="Polar residues" evidence="1">
    <location>
        <begin position="41"/>
        <end position="61"/>
    </location>
</feature>
<dbReference type="EMBL" id="GEBQ01001278">
    <property type="protein sequence ID" value="JAT38699.1"/>
    <property type="molecule type" value="Transcribed_RNA"/>
</dbReference>
<sequence>IPNFMNPNDISRMSGPQYQTSAMDSSTMRNTPHLLNHDKASSMSRPRYPTSNFHPSNNRNSRYFMDPDDLSSMAVGTRHLGGRKLINLPIEKAKVNNETLNKIDNTGLESTPTSSTHMLSDDQGSNNTIIEAETNNTSDTANSKNPLVQKTSLIINDVKKTLDKYKTTARNGKETPNEGLLDVQAMLQKLKPKKNLTEEDQPSLLLKDNEVSNTQLESPNNLENNITKDPNDSDVSSFAAAQPTTSSIVVNTTETQPERTSKGGDTTAHISTLLAPLEK</sequence>
<dbReference type="AlphaFoldDB" id="A0A1B6MS32"/>
<feature type="compositionally biased region" description="Polar residues" evidence="1">
    <location>
        <begin position="1"/>
        <end position="30"/>
    </location>
</feature>
<feature type="region of interest" description="Disordered" evidence="1">
    <location>
        <begin position="1"/>
        <end position="63"/>
    </location>
</feature>
<evidence type="ECO:0000256" key="1">
    <source>
        <dbReference type="SAM" id="MobiDB-lite"/>
    </source>
</evidence>
<evidence type="ECO:0000313" key="2">
    <source>
        <dbReference type="EMBL" id="JAT38699.1"/>
    </source>
</evidence>
<protein>
    <submittedName>
        <fullName evidence="2">Uncharacterized protein</fullName>
    </submittedName>
</protein>
<feature type="region of interest" description="Disordered" evidence="1">
    <location>
        <begin position="103"/>
        <end position="124"/>
    </location>
</feature>
<reference evidence="2" key="1">
    <citation type="submission" date="2015-11" db="EMBL/GenBank/DDBJ databases">
        <title>De novo transcriptome assembly of four potential Pierce s Disease insect vectors from Arizona vineyards.</title>
        <authorList>
            <person name="Tassone E.E."/>
        </authorList>
    </citation>
    <scope>NUCLEOTIDE SEQUENCE</scope>
</reference>
<accession>A0A1B6MS32</accession>
<feature type="compositionally biased region" description="Polar residues" evidence="1">
    <location>
        <begin position="242"/>
        <end position="255"/>
    </location>
</feature>
<organism evidence="2">
    <name type="scientific">Graphocephala atropunctata</name>
    <dbReference type="NCBI Taxonomy" id="36148"/>
    <lineage>
        <taxon>Eukaryota</taxon>
        <taxon>Metazoa</taxon>
        <taxon>Ecdysozoa</taxon>
        <taxon>Arthropoda</taxon>
        <taxon>Hexapoda</taxon>
        <taxon>Insecta</taxon>
        <taxon>Pterygota</taxon>
        <taxon>Neoptera</taxon>
        <taxon>Paraneoptera</taxon>
        <taxon>Hemiptera</taxon>
        <taxon>Auchenorrhyncha</taxon>
        <taxon>Membracoidea</taxon>
        <taxon>Cicadellidae</taxon>
        <taxon>Cicadellinae</taxon>
        <taxon>Cicadellini</taxon>
        <taxon>Graphocephala</taxon>
    </lineage>
</organism>
<proteinExistence type="predicted"/>
<name>A0A1B6MS32_9HEMI</name>
<gene>
    <name evidence="2" type="ORF">g.24922</name>
</gene>
<feature type="compositionally biased region" description="Polar residues" evidence="1">
    <location>
        <begin position="211"/>
        <end position="236"/>
    </location>
</feature>
<feature type="non-terminal residue" evidence="2">
    <location>
        <position position="1"/>
    </location>
</feature>
<feature type="region of interest" description="Disordered" evidence="1">
    <location>
        <begin position="209"/>
        <end position="279"/>
    </location>
</feature>